<evidence type="ECO:0000313" key="9">
    <source>
        <dbReference type="Proteomes" id="UP000293398"/>
    </source>
</evidence>
<evidence type="ECO:0000256" key="3">
    <source>
        <dbReference type="ARBA" id="ARBA00022475"/>
    </source>
</evidence>
<dbReference type="PANTHER" id="PTHR43820">
    <property type="entry name" value="HIGH-AFFINITY BRANCHED-CHAIN AMINO ACID TRANSPORT ATP-BINDING PROTEIN LIVF"/>
    <property type="match status" value="1"/>
</dbReference>
<dbReference type="InterPro" id="IPR027417">
    <property type="entry name" value="P-loop_NTPase"/>
</dbReference>
<dbReference type="InterPro" id="IPR003593">
    <property type="entry name" value="AAA+_ATPase"/>
</dbReference>
<proteinExistence type="inferred from homology"/>
<gene>
    <name evidence="8" type="ORF">EV681_3297</name>
</gene>
<dbReference type="GO" id="GO:0016887">
    <property type="term" value="F:ATP hydrolysis activity"/>
    <property type="evidence" value="ECO:0007669"/>
    <property type="project" value="InterPro"/>
</dbReference>
<evidence type="ECO:0000256" key="5">
    <source>
        <dbReference type="ARBA" id="ARBA00022840"/>
    </source>
</evidence>
<dbReference type="CDD" id="cd03224">
    <property type="entry name" value="ABC_TM1139_LivF_branched"/>
    <property type="match status" value="1"/>
</dbReference>
<dbReference type="PROSITE" id="PS00211">
    <property type="entry name" value="ABC_TRANSPORTER_1"/>
    <property type="match status" value="1"/>
</dbReference>
<dbReference type="SMART" id="SM00382">
    <property type="entry name" value="AAA"/>
    <property type="match status" value="1"/>
</dbReference>
<evidence type="ECO:0000256" key="1">
    <source>
        <dbReference type="ARBA" id="ARBA00005417"/>
    </source>
</evidence>
<dbReference type="InterPro" id="IPR052156">
    <property type="entry name" value="BCAA_Transport_ATP-bd_LivF"/>
</dbReference>
<keyword evidence="9" id="KW-1185">Reference proteome</keyword>
<accession>A0A4V2FSN2</accession>
<evidence type="ECO:0000256" key="2">
    <source>
        <dbReference type="ARBA" id="ARBA00022448"/>
    </source>
</evidence>
<protein>
    <submittedName>
        <fullName evidence="8">Amino acid/amide ABC transporter ATP-binding protein 2 (HAAT family)</fullName>
    </submittedName>
</protein>
<keyword evidence="3" id="KW-1003">Cell membrane</keyword>
<keyword evidence="2" id="KW-0813">Transport</keyword>
<dbReference type="EMBL" id="SHKO01000002">
    <property type="protein sequence ID" value="RZT94865.1"/>
    <property type="molecule type" value="Genomic_DNA"/>
</dbReference>
<dbReference type="GO" id="GO:0005524">
    <property type="term" value="F:ATP binding"/>
    <property type="evidence" value="ECO:0007669"/>
    <property type="project" value="UniProtKB-KW"/>
</dbReference>
<dbReference type="RefSeq" id="WP_130304568.1">
    <property type="nucleotide sequence ID" value="NZ_SHKO01000002.1"/>
</dbReference>
<evidence type="ECO:0000313" key="8">
    <source>
        <dbReference type="EMBL" id="RZT94865.1"/>
    </source>
</evidence>
<sequence>MLKINKLSAAYDGIKALKGVSLKVLPGEMVALIGPNGAGKSTLLNCISGTVRPSAGSILFKNSEISKTPAHRISQLGLLQVPEGRQILVDLSVEENLQLGTLALGKRMPRHTIDDVYDLFPILGERRLQRSGDLSGGQQQMLAIGRALVANPGLLLLDEPSLGLSPLITDLVFNTLKRLNEAGLAIFVVEQNALRALTYTQRAYILERGRVVLEGLSSDLLTDPRVAEHYLG</sequence>
<dbReference type="OrthoDB" id="9776369at2"/>
<evidence type="ECO:0000256" key="6">
    <source>
        <dbReference type="ARBA" id="ARBA00022970"/>
    </source>
</evidence>
<dbReference type="InterPro" id="IPR017871">
    <property type="entry name" value="ABC_transporter-like_CS"/>
</dbReference>
<dbReference type="InterPro" id="IPR003439">
    <property type="entry name" value="ABC_transporter-like_ATP-bd"/>
</dbReference>
<dbReference type="GO" id="GO:0015658">
    <property type="term" value="F:branched-chain amino acid transmembrane transporter activity"/>
    <property type="evidence" value="ECO:0007669"/>
    <property type="project" value="TreeGrafter"/>
</dbReference>
<reference evidence="8 9" key="1">
    <citation type="submission" date="2019-02" db="EMBL/GenBank/DDBJ databases">
        <title>Genomic Encyclopedia of Type Strains, Phase IV (KMG-IV): sequencing the most valuable type-strain genomes for metagenomic binning, comparative biology and taxonomic classification.</title>
        <authorList>
            <person name="Goeker M."/>
        </authorList>
    </citation>
    <scope>NUCLEOTIDE SEQUENCE [LARGE SCALE GENOMIC DNA]</scope>
    <source>
        <strain evidence="8 9">DSM 23814</strain>
    </source>
</reference>
<keyword evidence="3" id="KW-0472">Membrane</keyword>
<keyword evidence="4" id="KW-0547">Nucleotide-binding</keyword>
<dbReference type="Proteomes" id="UP000293398">
    <property type="component" value="Unassembled WGS sequence"/>
</dbReference>
<comment type="caution">
    <text evidence="8">The sequence shown here is derived from an EMBL/GenBank/DDBJ whole genome shotgun (WGS) entry which is preliminary data.</text>
</comment>
<evidence type="ECO:0000259" key="7">
    <source>
        <dbReference type="PROSITE" id="PS50893"/>
    </source>
</evidence>
<dbReference type="PROSITE" id="PS50893">
    <property type="entry name" value="ABC_TRANSPORTER_2"/>
    <property type="match status" value="1"/>
</dbReference>
<evidence type="ECO:0000256" key="4">
    <source>
        <dbReference type="ARBA" id="ARBA00022741"/>
    </source>
</evidence>
<dbReference type="PANTHER" id="PTHR43820:SF4">
    <property type="entry name" value="HIGH-AFFINITY BRANCHED-CHAIN AMINO ACID TRANSPORT ATP-BINDING PROTEIN LIVF"/>
    <property type="match status" value="1"/>
</dbReference>
<dbReference type="Pfam" id="PF00005">
    <property type="entry name" value="ABC_tran"/>
    <property type="match status" value="1"/>
</dbReference>
<name>A0A4V2FSN2_9BURK</name>
<keyword evidence="5 8" id="KW-0067">ATP-binding</keyword>
<dbReference type="AlphaFoldDB" id="A0A4V2FSN2"/>
<feature type="domain" description="ABC transporter" evidence="7">
    <location>
        <begin position="2"/>
        <end position="231"/>
    </location>
</feature>
<organism evidence="8 9">
    <name type="scientific">Advenella incenata</name>
    <dbReference type="NCBI Taxonomy" id="267800"/>
    <lineage>
        <taxon>Bacteria</taxon>
        <taxon>Pseudomonadati</taxon>
        <taxon>Pseudomonadota</taxon>
        <taxon>Betaproteobacteria</taxon>
        <taxon>Burkholderiales</taxon>
        <taxon>Alcaligenaceae</taxon>
    </lineage>
</organism>
<dbReference type="Gene3D" id="3.40.50.300">
    <property type="entry name" value="P-loop containing nucleotide triphosphate hydrolases"/>
    <property type="match status" value="1"/>
</dbReference>
<dbReference type="SUPFAM" id="SSF52540">
    <property type="entry name" value="P-loop containing nucleoside triphosphate hydrolases"/>
    <property type="match status" value="1"/>
</dbReference>
<comment type="similarity">
    <text evidence="1">Belongs to the ABC transporter superfamily.</text>
</comment>
<dbReference type="GO" id="GO:0015807">
    <property type="term" value="P:L-amino acid transport"/>
    <property type="evidence" value="ECO:0007669"/>
    <property type="project" value="TreeGrafter"/>
</dbReference>
<keyword evidence="6" id="KW-0029">Amino-acid transport</keyword>